<evidence type="ECO:0000256" key="1">
    <source>
        <dbReference type="SAM" id="SignalP"/>
    </source>
</evidence>
<dbReference type="AlphaFoldDB" id="A0A318E8Q4"/>
<dbReference type="InterPro" id="IPR014004">
    <property type="entry name" value="Transpt-assoc_nodulatn_dom_bac"/>
</dbReference>
<dbReference type="Proteomes" id="UP000248330">
    <property type="component" value="Unassembled WGS sequence"/>
</dbReference>
<dbReference type="RefSeq" id="WP_110266377.1">
    <property type="nucleotide sequence ID" value="NZ_CAKZQT010000018.1"/>
</dbReference>
<keyword evidence="1" id="KW-0732">Signal</keyword>
<evidence type="ECO:0000313" key="3">
    <source>
        <dbReference type="EMBL" id="PXV65232.1"/>
    </source>
</evidence>
<reference evidence="3 4" key="1">
    <citation type="submission" date="2018-04" db="EMBL/GenBank/DDBJ databases">
        <title>Genomic Encyclopedia of Type Strains, Phase IV (KMG-IV): sequencing the most valuable type-strain genomes for metagenomic binning, comparative biology and taxonomic classification.</title>
        <authorList>
            <person name="Goeker M."/>
        </authorList>
    </citation>
    <scope>NUCLEOTIDE SEQUENCE [LARGE SCALE GENOMIC DNA]</scope>
    <source>
        <strain evidence="3 4">DSM 104150</strain>
    </source>
</reference>
<dbReference type="InterPro" id="IPR051686">
    <property type="entry name" value="Lipoprotein_DolP"/>
</dbReference>
<gene>
    <name evidence="3" type="ORF">C8D93_11050</name>
</gene>
<dbReference type="SMART" id="SM00749">
    <property type="entry name" value="BON"/>
    <property type="match status" value="1"/>
</dbReference>
<feature type="domain" description="BON" evidence="2">
    <location>
        <begin position="45"/>
        <end position="113"/>
    </location>
</feature>
<evidence type="ECO:0000259" key="2">
    <source>
        <dbReference type="PROSITE" id="PS50914"/>
    </source>
</evidence>
<dbReference type="PROSITE" id="PS50914">
    <property type="entry name" value="BON"/>
    <property type="match status" value="1"/>
</dbReference>
<feature type="chain" id="PRO_5016451479" evidence="1">
    <location>
        <begin position="26"/>
        <end position="114"/>
    </location>
</feature>
<sequence length="114" mass="11839">MKTRTLKPYLIAAMLGAAAPLAATAGDGKDMADKSAMERTGDYISDAALTTKINAALVAEGELSALDIEVDSNEGVVTLSGTVDSEAQVDLAERVVEDLDGVKGINNRLEARDS</sequence>
<feature type="signal peptide" evidence="1">
    <location>
        <begin position="1"/>
        <end position="25"/>
    </location>
</feature>
<evidence type="ECO:0000313" key="4">
    <source>
        <dbReference type="Proteomes" id="UP000248330"/>
    </source>
</evidence>
<proteinExistence type="predicted"/>
<comment type="caution">
    <text evidence="3">The sequence shown here is derived from an EMBL/GenBank/DDBJ whole genome shotgun (WGS) entry which is preliminary data.</text>
</comment>
<keyword evidence="4" id="KW-1185">Reference proteome</keyword>
<dbReference type="Gene3D" id="3.30.1340.30">
    <property type="match status" value="1"/>
</dbReference>
<dbReference type="EMBL" id="QICN01000010">
    <property type="protein sequence ID" value="PXV65232.1"/>
    <property type="molecule type" value="Genomic_DNA"/>
</dbReference>
<dbReference type="InterPro" id="IPR007055">
    <property type="entry name" value="BON_dom"/>
</dbReference>
<protein>
    <submittedName>
        <fullName evidence="3">Hyperosmotically inducible protein</fullName>
    </submittedName>
</protein>
<dbReference type="PANTHER" id="PTHR34606">
    <property type="entry name" value="BON DOMAIN-CONTAINING PROTEIN"/>
    <property type="match status" value="1"/>
</dbReference>
<dbReference type="Pfam" id="PF04972">
    <property type="entry name" value="BON"/>
    <property type="match status" value="1"/>
</dbReference>
<dbReference type="OrthoDB" id="7360581at2"/>
<organism evidence="3 4">
    <name type="scientific">Sinimarinibacterium flocculans</name>
    <dbReference type="NCBI Taxonomy" id="985250"/>
    <lineage>
        <taxon>Bacteria</taxon>
        <taxon>Pseudomonadati</taxon>
        <taxon>Pseudomonadota</taxon>
        <taxon>Gammaproteobacteria</taxon>
        <taxon>Nevskiales</taxon>
        <taxon>Nevskiaceae</taxon>
        <taxon>Sinimarinibacterium</taxon>
    </lineage>
</organism>
<dbReference type="PANTHER" id="PTHR34606:SF15">
    <property type="entry name" value="BON DOMAIN-CONTAINING PROTEIN"/>
    <property type="match status" value="1"/>
</dbReference>
<accession>A0A318E8Q4</accession>
<name>A0A318E8Q4_9GAMM</name>